<keyword evidence="1" id="KW-0472">Membrane</keyword>
<protein>
    <recommendedName>
        <fullName evidence="4">Cytochrome B</fullName>
    </recommendedName>
</protein>
<organism evidence="2 3">
    <name type="scientific">Olivibacter domesticus</name>
    <name type="common">Pseudosphingobacterium domesticum</name>
    <dbReference type="NCBI Taxonomy" id="407022"/>
    <lineage>
        <taxon>Bacteria</taxon>
        <taxon>Pseudomonadati</taxon>
        <taxon>Bacteroidota</taxon>
        <taxon>Sphingobacteriia</taxon>
        <taxon>Sphingobacteriales</taxon>
        <taxon>Sphingobacteriaceae</taxon>
        <taxon>Olivibacter</taxon>
    </lineage>
</organism>
<dbReference type="EMBL" id="FOAF01000001">
    <property type="protein sequence ID" value="SEL11626.1"/>
    <property type="molecule type" value="Genomic_DNA"/>
</dbReference>
<keyword evidence="1" id="KW-1133">Transmembrane helix</keyword>
<feature type="transmembrane region" description="Helical" evidence="1">
    <location>
        <begin position="46"/>
        <end position="66"/>
    </location>
</feature>
<reference evidence="3" key="1">
    <citation type="submission" date="2016-10" db="EMBL/GenBank/DDBJ databases">
        <authorList>
            <person name="Varghese N."/>
            <person name="Submissions S."/>
        </authorList>
    </citation>
    <scope>NUCLEOTIDE SEQUENCE [LARGE SCALE GENOMIC DNA]</scope>
    <source>
        <strain evidence="3">DSM 18733</strain>
    </source>
</reference>
<accession>A0A1H7MK08</accession>
<name>A0A1H7MK08_OLID1</name>
<keyword evidence="3" id="KW-1185">Reference proteome</keyword>
<dbReference type="AlphaFoldDB" id="A0A1H7MK08"/>
<proteinExistence type="predicted"/>
<evidence type="ECO:0000256" key="1">
    <source>
        <dbReference type="SAM" id="Phobius"/>
    </source>
</evidence>
<evidence type="ECO:0000313" key="3">
    <source>
        <dbReference type="Proteomes" id="UP000199421"/>
    </source>
</evidence>
<feature type="transmembrane region" description="Helical" evidence="1">
    <location>
        <begin position="86"/>
        <end position="110"/>
    </location>
</feature>
<sequence length="154" mass="17856">MLQILLTLHSFFRWLVLLILLYAIYRSAKAYLAGRSFNKIDNAIRHWTATISHIQLTIGMVLYFNSPIVNYTFTSEENGSLISEAYFFKIVHITFMISAVVLITVGSSLAKRNELSTDKFKTMFLWFTVALIFIFLAIPWPFSPLISRPYIRSF</sequence>
<dbReference type="OrthoDB" id="329514at2"/>
<evidence type="ECO:0000313" key="2">
    <source>
        <dbReference type="EMBL" id="SEL11626.1"/>
    </source>
</evidence>
<keyword evidence="1" id="KW-0812">Transmembrane</keyword>
<dbReference type="Proteomes" id="UP000199421">
    <property type="component" value="Unassembled WGS sequence"/>
</dbReference>
<dbReference type="STRING" id="407022.SAMN05661044_02042"/>
<dbReference type="RefSeq" id="WP_093323044.1">
    <property type="nucleotide sequence ID" value="NZ_FOAF01000001.1"/>
</dbReference>
<gene>
    <name evidence="2" type="ORF">SAMN05661044_02042</name>
</gene>
<feature type="transmembrane region" description="Helical" evidence="1">
    <location>
        <begin position="6"/>
        <end position="25"/>
    </location>
</feature>
<feature type="transmembrane region" description="Helical" evidence="1">
    <location>
        <begin position="122"/>
        <end position="142"/>
    </location>
</feature>
<evidence type="ECO:0008006" key="4">
    <source>
        <dbReference type="Google" id="ProtNLM"/>
    </source>
</evidence>